<sequence>MFLAIRELIHAKFRYVLIGFIMVLVASLIFIISGLAKGLSADNASAIQNLETDYIVVDAEAESDITKSFIDREKLDEIEQISGVEKANTLSIRMMNASVNGTEQNEDVALFVTEADGMLIPSITEGNSITQDNEVIADSMLKREGLKLGDTLKFGDESEYTIAGFADKQRYSHTSVLYMEASGRDRINAVTIQANPGKIDEIKNGIGNDFDILTAEEALQGIPSYSSEQASLNMMIVFLFVIAAFVLAAFFYVITLQKRDQFGVLKALGAKTIYLVKSLLGQVVLISVICIAIAVGLTMGIKALLPADMPFLLEVSGLIQTSLLVLTVSVIGALISLVQVVNIDPVEAIEGAGK</sequence>
<dbReference type="OrthoDB" id="384327at2"/>
<feature type="transmembrane region" description="Helical" evidence="11">
    <location>
        <begin position="232"/>
        <end position="254"/>
    </location>
</feature>
<comment type="subcellular location">
    <subcellularLocation>
        <location evidence="1">Cell membrane</location>
        <topology evidence="1">Multi-pass membrane protein</topology>
    </subcellularLocation>
</comment>
<dbReference type="Pfam" id="PF02687">
    <property type="entry name" value="FtsX"/>
    <property type="match status" value="1"/>
</dbReference>
<gene>
    <name evidence="13" type="ORF">CIL03_16875</name>
</gene>
<evidence type="ECO:0000256" key="8">
    <source>
        <dbReference type="ARBA" id="ARBA00022989"/>
    </source>
</evidence>
<feature type="transmembrane region" description="Helical" evidence="11">
    <location>
        <begin position="15"/>
        <end position="36"/>
    </location>
</feature>
<keyword evidence="7 11" id="KW-0812">Transmembrane</keyword>
<keyword evidence="8 11" id="KW-1133">Transmembrane helix</keyword>
<keyword evidence="6" id="KW-1003">Cell membrane</keyword>
<evidence type="ECO:0000256" key="1">
    <source>
        <dbReference type="ARBA" id="ARBA00004651"/>
    </source>
</evidence>
<reference evidence="13 14" key="1">
    <citation type="submission" date="2017-08" db="EMBL/GenBank/DDBJ databases">
        <title>Virgibacillus indicus sp. nov. and Virgibacillus profoundi sp. nov, two moderately halophilic bacteria isolated from marine sediment by using the Microfluidic Streak Plate.</title>
        <authorList>
            <person name="Xu B."/>
            <person name="Hu B."/>
            <person name="Wang J."/>
            <person name="Zhu Y."/>
            <person name="Huang L."/>
            <person name="Du W."/>
            <person name="Huang Y."/>
        </authorList>
    </citation>
    <scope>NUCLEOTIDE SEQUENCE [LARGE SCALE GENOMIC DNA]</scope>
    <source>
        <strain evidence="13 14">IO3-P2-C2</strain>
    </source>
</reference>
<comment type="subunit">
    <text evidence="3">The complex is composed of two ATP-binding proteins (HrtA), two transmembrane proteins (HrtB) and a solute-binding protein.</text>
</comment>
<evidence type="ECO:0000256" key="5">
    <source>
        <dbReference type="ARBA" id="ARBA00022448"/>
    </source>
</evidence>
<keyword evidence="9 11" id="KW-0472">Membrane</keyword>
<dbReference type="Proteomes" id="UP000216498">
    <property type="component" value="Unassembled WGS sequence"/>
</dbReference>
<evidence type="ECO:0000313" key="13">
    <source>
        <dbReference type="EMBL" id="OZU87490.1"/>
    </source>
</evidence>
<comment type="caution">
    <text evidence="13">The sequence shown here is derived from an EMBL/GenBank/DDBJ whole genome shotgun (WGS) entry which is preliminary data.</text>
</comment>
<evidence type="ECO:0000256" key="4">
    <source>
        <dbReference type="ARBA" id="ARBA00016962"/>
    </source>
</evidence>
<dbReference type="PANTHER" id="PTHR43738">
    <property type="entry name" value="ABC TRANSPORTER, MEMBRANE PROTEIN"/>
    <property type="match status" value="1"/>
</dbReference>
<evidence type="ECO:0000256" key="10">
    <source>
        <dbReference type="ARBA" id="ARBA00024973"/>
    </source>
</evidence>
<feature type="domain" description="ABC3 transporter permease C-terminal" evidence="12">
    <location>
        <begin position="234"/>
        <end position="345"/>
    </location>
</feature>
<evidence type="ECO:0000256" key="3">
    <source>
        <dbReference type="ARBA" id="ARBA00011131"/>
    </source>
</evidence>
<keyword evidence="5" id="KW-0813">Transport</keyword>
<feature type="transmembrane region" description="Helical" evidence="11">
    <location>
        <begin position="274"/>
        <end position="297"/>
    </location>
</feature>
<evidence type="ECO:0000256" key="9">
    <source>
        <dbReference type="ARBA" id="ARBA00023136"/>
    </source>
</evidence>
<dbReference type="InterPro" id="IPR003838">
    <property type="entry name" value="ABC3_permease_C"/>
</dbReference>
<evidence type="ECO:0000256" key="7">
    <source>
        <dbReference type="ARBA" id="ARBA00022692"/>
    </source>
</evidence>
<name>A0A265N655_9BACI</name>
<evidence type="ECO:0000313" key="14">
    <source>
        <dbReference type="Proteomes" id="UP000216498"/>
    </source>
</evidence>
<protein>
    <recommendedName>
        <fullName evidence="4">Putative hemin transport system permease protein HrtB</fullName>
    </recommendedName>
</protein>
<evidence type="ECO:0000256" key="11">
    <source>
        <dbReference type="SAM" id="Phobius"/>
    </source>
</evidence>
<comment type="similarity">
    <text evidence="2">Belongs to the ABC-4 integral membrane protein family. HrtB subfamily.</text>
</comment>
<dbReference type="InterPro" id="IPR051125">
    <property type="entry name" value="ABC-4/HrtB_transporter"/>
</dbReference>
<dbReference type="AlphaFoldDB" id="A0A265N655"/>
<dbReference type="RefSeq" id="WP_094887063.1">
    <property type="nucleotide sequence ID" value="NZ_NPMS01000010.1"/>
</dbReference>
<dbReference type="EMBL" id="NPMS01000010">
    <property type="protein sequence ID" value="OZU87490.1"/>
    <property type="molecule type" value="Genomic_DNA"/>
</dbReference>
<dbReference type="GO" id="GO:0005886">
    <property type="term" value="C:plasma membrane"/>
    <property type="evidence" value="ECO:0007669"/>
    <property type="project" value="UniProtKB-SubCell"/>
</dbReference>
<evidence type="ECO:0000259" key="12">
    <source>
        <dbReference type="Pfam" id="PF02687"/>
    </source>
</evidence>
<evidence type="ECO:0000256" key="2">
    <source>
        <dbReference type="ARBA" id="ARBA00008697"/>
    </source>
</evidence>
<proteinExistence type="inferred from homology"/>
<keyword evidence="14" id="KW-1185">Reference proteome</keyword>
<organism evidence="13 14">
    <name type="scientific">Virgibacillus indicus</name>
    <dbReference type="NCBI Taxonomy" id="2024554"/>
    <lineage>
        <taxon>Bacteria</taxon>
        <taxon>Bacillati</taxon>
        <taxon>Bacillota</taxon>
        <taxon>Bacilli</taxon>
        <taxon>Bacillales</taxon>
        <taxon>Bacillaceae</taxon>
        <taxon>Virgibacillus</taxon>
    </lineage>
</organism>
<accession>A0A265N655</accession>
<comment type="function">
    <text evidence="10">Part of the ABC transporter complex hrt involved in hemin import. Responsible for the translocation of the substrate across the membrane.</text>
</comment>
<dbReference type="PANTHER" id="PTHR43738:SF1">
    <property type="entry name" value="HEMIN TRANSPORT SYSTEM PERMEASE PROTEIN HRTB-RELATED"/>
    <property type="match status" value="1"/>
</dbReference>
<evidence type="ECO:0000256" key="6">
    <source>
        <dbReference type="ARBA" id="ARBA00022475"/>
    </source>
</evidence>
<feature type="transmembrane region" description="Helical" evidence="11">
    <location>
        <begin position="317"/>
        <end position="338"/>
    </location>
</feature>